<protein>
    <submittedName>
        <fullName evidence="1">Uncharacterized protein</fullName>
    </submittedName>
</protein>
<organism evidence="1 2">
    <name type="scientific">Plakobranchus ocellatus</name>
    <dbReference type="NCBI Taxonomy" id="259542"/>
    <lineage>
        <taxon>Eukaryota</taxon>
        <taxon>Metazoa</taxon>
        <taxon>Spiralia</taxon>
        <taxon>Lophotrochozoa</taxon>
        <taxon>Mollusca</taxon>
        <taxon>Gastropoda</taxon>
        <taxon>Heterobranchia</taxon>
        <taxon>Euthyneura</taxon>
        <taxon>Panpulmonata</taxon>
        <taxon>Sacoglossa</taxon>
        <taxon>Placobranchoidea</taxon>
        <taxon>Plakobranchidae</taxon>
        <taxon>Plakobranchus</taxon>
    </lineage>
</organism>
<reference evidence="1 2" key="1">
    <citation type="journal article" date="2021" name="Elife">
        <title>Chloroplast acquisition without the gene transfer in kleptoplastic sea slugs, Plakobranchus ocellatus.</title>
        <authorList>
            <person name="Maeda T."/>
            <person name="Takahashi S."/>
            <person name="Yoshida T."/>
            <person name="Shimamura S."/>
            <person name="Takaki Y."/>
            <person name="Nagai Y."/>
            <person name="Toyoda A."/>
            <person name="Suzuki Y."/>
            <person name="Arimoto A."/>
            <person name="Ishii H."/>
            <person name="Satoh N."/>
            <person name="Nishiyama T."/>
            <person name="Hasebe M."/>
            <person name="Maruyama T."/>
            <person name="Minagawa J."/>
            <person name="Obokata J."/>
            <person name="Shigenobu S."/>
        </authorList>
    </citation>
    <scope>NUCLEOTIDE SEQUENCE [LARGE SCALE GENOMIC DNA]</scope>
</reference>
<dbReference type="AlphaFoldDB" id="A0AAV4BVX4"/>
<evidence type="ECO:0000313" key="1">
    <source>
        <dbReference type="EMBL" id="GFO24610.1"/>
    </source>
</evidence>
<proteinExistence type="predicted"/>
<dbReference type="Proteomes" id="UP000735302">
    <property type="component" value="Unassembled WGS sequence"/>
</dbReference>
<keyword evidence="2" id="KW-1185">Reference proteome</keyword>
<name>A0AAV4BVX4_9GAST</name>
<gene>
    <name evidence="1" type="ORF">PoB_005111500</name>
</gene>
<comment type="caution">
    <text evidence="1">The sequence shown here is derived from an EMBL/GenBank/DDBJ whole genome shotgun (WGS) entry which is preliminary data.</text>
</comment>
<dbReference type="EMBL" id="BLXT01005617">
    <property type="protein sequence ID" value="GFO24610.1"/>
    <property type="molecule type" value="Genomic_DNA"/>
</dbReference>
<sequence length="76" mass="8442">MGVIPIKYFLTQQLAPPSTIKGRLEGRYTLWTQDGACVRYPACIPNQTVRVTPPRPPLSPIKPVIPSRPQFSLPVS</sequence>
<accession>A0AAV4BVX4</accession>
<evidence type="ECO:0000313" key="2">
    <source>
        <dbReference type="Proteomes" id="UP000735302"/>
    </source>
</evidence>